<evidence type="ECO:0000313" key="3">
    <source>
        <dbReference type="Proteomes" id="UP001300502"/>
    </source>
</evidence>
<proteinExistence type="predicted"/>
<evidence type="ECO:0000313" key="2">
    <source>
        <dbReference type="EMBL" id="KAK4524534.1"/>
    </source>
</evidence>
<name>A0AAV9IB21_9RHOD</name>
<dbReference type="Proteomes" id="UP001300502">
    <property type="component" value="Unassembled WGS sequence"/>
</dbReference>
<evidence type="ECO:0000256" key="1">
    <source>
        <dbReference type="SAM" id="Coils"/>
    </source>
</evidence>
<evidence type="ECO:0008006" key="4">
    <source>
        <dbReference type="Google" id="ProtNLM"/>
    </source>
</evidence>
<keyword evidence="3" id="KW-1185">Reference proteome</keyword>
<dbReference type="AlphaFoldDB" id="A0AAV9IB21"/>
<feature type="coiled-coil region" evidence="1">
    <location>
        <begin position="95"/>
        <end position="151"/>
    </location>
</feature>
<reference evidence="2 3" key="1">
    <citation type="submission" date="2022-07" db="EMBL/GenBank/DDBJ databases">
        <title>Genome-wide signatures of adaptation to extreme environments.</title>
        <authorList>
            <person name="Cho C.H."/>
            <person name="Yoon H.S."/>
        </authorList>
    </citation>
    <scope>NUCLEOTIDE SEQUENCE [LARGE SCALE GENOMIC DNA]</scope>
    <source>
        <strain evidence="2 3">108.79 E11</strain>
    </source>
</reference>
<protein>
    <recommendedName>
        <fullName evidence="4">GRIP domain-containing protein</fullName>
    </recommendedName>
</protein>
<comment type="caution">
    <text evidence="2">The sequence shown here is derived from an EMBL/GenBank/DDBJ whole genome shotgun (WGS) entry which is preliminary data.</text>
</comment>
<dbReference type="EMBL" id="JANCYU010000024">
    <property type="protein sequence ID" value="KAK4524534.1"/>
    <property type="molecule type" value="Genomic_DNA"/>
</dbReference>
<accession>A0AAV9IB21</accession>
<keyword evidence="1" id="KW-0175">Coiled coil</keyword>
<sequence>MTPSSDYETICHSLGRTKSLLENINSEISDKLSLWEHKSRLLNNSVTKRYEPLVLEYLDGYIDDMCEFYLNNSDDICRIFQQAITQKQHQVDTSRADLLKRKQHIQQMQEQKEQEINTQRAKTLETLQRQRDSLENNLKLVETEVNSMQSELSNITASLNEAPQNDDDFEYLTNFRNSLVEQVDAKQRELQEWKEQSRLRQMQLSEYSSALKPQQCETNWEAERELVSKTNVRLREQIEKMHNVISKRFPSEEDDLRSLALAELQNEKALASLQHSILENAANQQFSECKKLLHALGILIRNCSSNTRIATAIIKILDIFFQNNETVERQSFAVDQLKSDLDIEEVKEALPEMVRLGILHEHEAGQFTLASN</sequence>
<organism evidence="2 3">
    <name type="scientific">Galdieria yellowstonensis</name>
    <dbReference type="NCBI Taxonomy" id="3028027"/>
    <lineage>
        <taxon>Eukaryota</taxon>
        <taxon>Rhodophyta</taxon>
        <taxon>Bangiophyceae</taxon>
        <taxon>Galdieriales</taxon>
        <taxon>Galdieriaceae</taxon>
        <taxon>Galdieria</taxon>
    </lineage>
</organism>
<gene>
    <name evidence="2" type="ORF">GAYE_SCF04G2435</name>
</gene>